<evidence type="ECO:0000313" key="3">
    <source>
        <dbReference type="Proteomes" id="UP000029998"/>
    </source>
</evidence>
<dbReference type="SUPFAM" id="SSF56601">
    <property type="entry name" value="beta-lactamase/transpeptidase-like"/>
    <property type="match status" value="1"/>
</dbReference>
<gene>
    <name evidence="2" type="ORF">N800_02820</name>
</gene>
<dbReference type="EMBL" id="AVPU01000013">
    <property type="protein sequence ID" value="KGM54400.1"/>
    <property type="molecule type" value="Genomic_DNA"/>
</dbReference>
<dbReference type="Gene3D" id="3.40.710.10">
    <property type="entry name" value="DD-peptidase/beta-lactamase superfamily"/>
    <property type="match status" value="1"/>
</dbReference>
<keyword evidence="3" id="KW-1185">Reference proteome</keyword>
<evidence type="ECO:0000313" key="2">
    <source>
        <dbReference type="EMBL" id="KGM54400.1"/>
    </source>
</evidence>
<comment type="caution">
    <text evidence="2">The sequence shown here is derived from an EMBL/GenBank/DDBJ whole genome shotgun (WGS) entry which is preliminary data.</text>
</comment>
<dbReference type="Proteomes" id="UP000029998">
    <property type="component" value="Unassembled WGS sequence"/>
</dbReference>
<dbReference type="eggNOG" id="COG1680">
    <property type="taxonomic scope" value="Bacteria"/>
</dbReference>
<dbReference type="InterPro" id="IPR001466">
    <property type="entry name" value="Beta-lactam-related"/>
</dbReference>
<dbReference type="PANTHER" id="PTHR43283">
    <property type="entry name" value="BETA-LACTAMASE-RELATED"/>
    <property type="match status" value="1"/>
</dbReference>
<dbReference type="PANTHER" id="PTHR43283:SF18">
    <property type="match status" value="1"/>
</dbReference>
<name>A0A0A0EW26_9GAMM</name>
<reference evidence="2 3" key="1">
    <citation type="submission" date="2013-08" db="EMBL/GenBank/DDBJ databases">
        <title>Genome sequencing of Lysobacter.</title>
        <authorList>
            <person name="Zhang S."/>
            <person name="Wang G."/>
        </authorList>
    </citation>
    <scope>NUCLEOTIDE SEQUENCE [LARGE SCALE GENOMIC DNA]</scope>
    <source>
        <strain evidence="2 3">GH1-9</strain>
    </source>
</reference>
<dbReference type="AlphaFoldDB" id="A0A0A0EW26"/>
<accession>A0A0A0EW26</accession>
<sequence>MASVSIARIEAGQVLLTAAYGNQATDVPATPATLYNIASMAKPVSAEVALRLAAAHRLSLDEPMASTWTDPDIANDGRRTLLTPRLALSHRSGFPNWRYETDGKLRFLRRPGTGFGYSGEGFEYLARFIEKKTGESFEALAQSLVFDPTAMHDAAYTRRRWFDGRIALPTGKDGAELEPQIADKPIASDDLYTTPADYAKFIVSLIRHEGVDEAIANERKRIHTDRTAELCPPARKAVCPEAAGFGLGWEVFRFDDATYLMHTGMDNGVFTLGYFDPESGSGTVIFTNSANGPQVVLPILDVIGRDEKLVAFLREIAK</sequence>
<dbReference type="InterPro" id="IPR050789">
    <property type="entry name" value="Diverse_Enzym_Activities"/>
</dbReference>
<evidence type="ECO:0000259" key="1">
    <source>
        <dbReference type="Pfam" id="PF00144"/>
    </source>
</evidence>
<dbReference type="Pfam" id="PF00144">
    <property type="entry name" value="Beta-lactamase"/>
    <property type="match status" value="1"/>
</dbReference>
<protein>
    <recommendedName>
        <fullName evidence="1">Beta-lactamase-related domain-containing protein</fullName>
    </recommendedName>
</protein>
<organism evidence="2 3">
    <name type="scientific">Lysobacter daejeonensis GH1-9</name>
    <dbReference type="NCBI Taxonomy" id="1385517"/>
    <lineage>
        <taxon>Bacteria</taxon>
        <taxon>Pseudomonadati</taxon>
        <taxon>Pseudomonadota</taxon>
        <taxon>Gammaproteobacteria</taxon>
        <taxon>Lysobacterales</taxon>
        <taxon>Lysobacteraceae</taxon>
        <taxon>Aerolutibacter</taxon>
    </lineage>
</organism>
<proteinExistence type="predicted"/>
<dbReference type="STRING" id="1385517.N800_02820"/>
<feature type="domain" description="Beta-lactamase-related" evidence="1">
    <location>
        <begin position="3"/>
        <end position="293"/>
    </location>
</feature>
<dbReference type="InterPro" id="IPR012338">
    <property type="entry name" value="Beta-lactam/transpept-like"/>
</dbReference>